<dbReference type="PANTHER" id="PTHR30348">
    <property type="entry name" value="UNCHARACTERIZED PROTEIN YECE"/>
    <property type="match status" value="1"/>
</dbReference>
<sequence length="284" mass="33507">MIYIGTAGFSYQDWKGMFYPEKQDKTYMLEYYSSRFPVVEINSTWHALPSPASLLSMARRTSPQFQFIIKAYKGLTHAYHDNLDEFERFKEVIRPVEDHGKLAHILAQFPWSFKNTQANRDYLCFFRDRLGERQIVVEFRNEKWITDESIELLRELELGFCCVDEPQLKGLVKPHIHLTTRTGYVRFHGRNYETWWDPKRQSWERYDYLYSEKELMAWVPGLLRLDDEAERTYAIFNNHYAGKAPRNARMLAGLLPAERIAPLLLEDDGPVNGGLAMDALFQEE</sequence>
<dbReference type="Gene3D" id="3.20.20.410">
    <property type="entry name" value="Protein of unknown function UPF0759"/>
    <property type="match status" value="1"/>
</dbReference>
<gene>
    <name evidence="1" type="ORF">A2Y75_11545</name>
</gene>
<dbReference type="InterPro" id="IPR036520">
    <property type="entry name" value="UPF0759_sf"/>
</dbReference>
<name>A0A1F2WRI2_9ACTN</name>
<dbReference type="AlphaFoldDB" id="A0A1F2WRI2"/>
<dbReference type="SUPFAM" id="SSF117396">
    <property type="entry name" value="TM1631-like"/>
    <property type="match status" value="1"/>
</dbReference>
<evidence type="ECO:0000313" key="2">
    <source>
        <dbReference type="Proteomes" id="UP000177876"/>
    </source>
</evidence>
<evidence type="ECO:0000313" key="1">
    <source>
        <dbReference type="EMBL" id="OFW59492.1"/>
    </source>
</evidence>
<dbReference type="PANTHER" id="PTHR30348:SF13">
    <property type="entry name" value="UPF0759 PROTEIN YUNF"/>
    <property type="match status" value="1"/>
</dbReference>
<accession>A0A1F2WRI2</accession>
<proteinExistence type="predicted"/>
<dbReference type="EMBL" id="MELK01000015">
    <property type="protein sequence ID" value="OFW59492.1"/>
    <property type="molecule type" value="Genomic_DNA"/>
</dbReference>
<reference evidence="1 2" key="1">
    <citation type="journal article" date="2016" name="Nat. Commun.">
        <title>Thousands of microbial genomes shed light on interconnected biogeochemical processes in an aquifer system.</title>
        <authorList>
            <person name="Anantharaman K."/>
            <person name="Brown C.T."/>
            <person name="Hug L.A."/>
            <person name="Sharon I."/>
            <person name="Castelle C.J."/>
            <person name="Probst A.J."/>
            <person name="Thomas B.C."/>
            <person name="Singh A."/>
            <person name="Wilkins M.J."/>
            <person name="Karaoz U."/>
            <person name="Brodie E.L."/>
            <person name="Williams K.H."/>
            <person name="Hubbard S.S."/>
            <person name="Banfield J.F."/>
        </authorList>
    </citation>
    <scope>NUCLEOTIDE SEQUENCE [LARGE SCALE GENOMIC DNA]</scope>
</reference>
<protein>
    <recommendedName>
        <fullName evidence="3">DUF72 domain-containing protein</fullName>
    </recommendedName>
</protein>
<dbReference type="Proteomes" id="UP000177876">
    <property type="component" value="Unassembled WGS sequence"/>
</dbReference>
<organism evidence="1 2">
    <name type="scientific">Candidatus Solincola sediminis</name>
    <dbReference type="NCBI Taxonomy" id="1797199"/>
    <lineage>
        <taxon>Bacteria</taxon>
        <taxon>Bacillati</taxon>
        <taxon>Actinomycetota</taxon>
        <taxon>Candidatus Geothermincolia</taxon>
        <taxon>Candidatus Geothermincolales</taxon>
        <taxon>Candidatus Geothermincolaceae</taxon>
        <taxon>Candidatus Solincola</taxon>
    </lineage>
</organism>
<dbReference type="Pfam" id="PF01904">
    <property type="entry name" value="DUF72"/>
    <property type="match status" value="1"/>
</dbReference>
<evidence type="ECO:0008006" key="3">
    <source>
        <dbReference type="Google" id="ProtNLM"/>
    </source>
</evidence>
<comment type="caution">
    <text evidence="1">The sequence shown here is derived from an EMBL/GenBank/DDBJ whole genome shotgun (WGS) entry which is preliminary data.</text>
</comment>
<dbReference type="InterPro" id="IPR002763">
    <property type="entry name" value="DUF72"/>
</dbReference>